<sequence length="125" mass="14449">MKCRGRDRGKQPMVSDNGNRRGEVFEEVKYHPIAIVVVVEATGAIGQSEGQKKKRKRNQDCHKVGLVCLRVTINVVIRPAWMKWFVLNLEEKKNYLDYYTLGTNKGVSCFCKQLYKLGTRAYKEH</sequence>
<evidence type="ECO:0000313" key="1">
    <source>
        <dbReference type="EMBL" id="KAL2621877.1"/>
    </source>
</evidence>
<protein>
    <submittedName>
        <fullName evidence="1">Uncharacterized protein</fullName>
    </submittedName>
</protein>
<evidence type="ECO:0000313" key="2">
    <source>
        <dbReference type="Proteomes" id="UP001605036"/>
    </source>
</evidence>
<reference evidence="1 2" key="1">
    <citation type="submission" date="2024-09" db="EMBL/GenBank/DDBJ databases">
        <title>Chromosome-scale assembly of Riccia fluitans.</title>
        <authorList>
            <person name="Paukszto L."/>
            <person name="Sawicki J."/>
            <person name="Karawczyk K."/>
            <person name="Piernik-Szablinska J."/>
            <person name="Szczecinska M."/>
            <person name="Mazdziarz M."/>
        </authorList>
    </citation>
    <scope>NUCLEOTIDE SEQUENCE [LARGE SCALE GENOMIC DNA]</scope>
    <source>
        <strain evidence="1">Rf_01</strain>
        <tissue evidence="1">Aerial parts of the thallus</tissue>
    </source>
</reference>
<comment type="caution">
    <text evidence="1">The sequence shown here is derived from an EMBL/GenBank/DDBJ whole genome shotgun (WGS) entry which is preliminary data.</text>
</comment>
<organism evidence="1 2">
    <name type="scientific">Riccia fluitans</name>
    <dbReference type="NCBI Taxonomy" id="41844"/>
    <lineage>
        <taxon>Eukaryota</taxon>
        <taxon>Viridiplantae</taxon>
        <taxon>Streptophyta</taxon>
        <taxon>Embryophyta</taxon>
        <taxon>Marchantiophyta</taxon>
        <taxon>Marchantiopsida</taxon>
        <taxon>Marchantiidae</taxon>
        <taxon>Marchantiales</taxon>
        <taxon>Ricciaceae</taxon>
        <taxon>Riccia</taxon>
    </lineage>
</organism>
<dbReference type="EMBL" id="JBHFFA010000006">
    <property type="protein sequence ID" value="KAL2621877.1"/>
    <property type="molecule type" value="Genomic_DNA"/>
</dbReference>
<name>A0ABD1Y823_9MARC</name>
<dbReference type="AlphaFoldDB" id="A0ABD1Y823"/>
<keyword evidence="2" id="KW-1185">Reference proteome</keyword>
<proteinExistence type="predicted"/>
<gene>
    <name evidence="1" type="ORF">R1flu_002082</name>
</gene>
<accession>A0ABD1Y823</accession>
<dbReference type="Proteomes" id="UP001605036">
    <property type="component" value="Unassembled WGS sequence"/>
</dbReference>